<sequence length="151" mass="17267">MEHRSSEEICGILPPRKKVNYSDDVDSEDEIDAVEEDDSCNSEARVSDIEAEEVDDAETNEDVNEQQNAPTRKRIYAYGKDNVSGVSRFRRVNKSNRVDVKEFWAHDFGTMLCKVTYKQAPVDRGGNVPTYYMRKLSEPIHDTPQNITCDT</sequence>
<feature type="compositionally biased region" description="Acidic residues" evidence="1">
    <location>
        <begin position="49"/>
        <end position="64"/>
    </location>
</feature>
<accession>A0A7R8UKM5</accession>
<evidence type="ECO:0000313" key="2">
    <source>
        <dbReference type="EMBL" id="CAD7082601.1"/>
    </source>
</evidence>
<keyword evidence="3" id="KW-1185">Reference proteome</keyword>
<name>A0A7R8UKM5_HERIL</name>
<protein>
    <submittedName>
        <fullName evidence="2">Uncharacterized protein</fullName>
    </submittedName>
</protein>
<dbReference type="EMBL" id="LR899010">
    <property type="protein sequence ID" value="CAD7082601.1"/>
    <property type="molecule type" value="Genomic_DNA"/>
</dbReference>
<dbReference type="InParanoid" id="A0A7R8UKM5"/>
<reference evidence="2 3" key="1">
    <citation type="submission" date="2020-11" db="EMBL/GenBank/DDBJ databases">
        <authorList>
            <person name="Wallbank WR R."/>
            <person name="Pardo Diaz C."/>
            <person name="Kozak K."/>
            <person name="Martin S."/>
            <person name="Jiggins C."/>
            <person name="Moest M."/>
            <person name="Warren A I."/>
            <person name="Generalovic N T."/>
            <person name="Byers J.R.P. K."/>
            <person name="Montejo-Kovacevich G."/>
            <person name="Yen C E."/>
        </authorList>
    </citation>
    <scope>NUCLEOTIDE SEQUENCE [LARGE SCALE GENOMIC DNA]</scope>
</reference>
<evidence type="ECO:0000313" key="3">
    <source>
        <dbReference type="Proteomes" id="UP000594454"/>
    </source>
</evidence>
<organism evidence="2 3">
    <name type="scientific">Hermetia illucens</name>
    <name type="common">Black soldier fly</name>
    <dbReference type="NCBI Taxonomy" id="343691"/>
    <lineage>
        <taxon>Eukaryota</taxon>
        <taxon>Metazoa</taxon>
        <taxon>Ecdysozoa</taxon>
        <taxon>Arthropoda</taxon>
        <taxon>Hexapoda</taxon>
        <taxon>Insecta</taxon>
        <taxon>Pterygota</taxon>
        <taxon>Neoptera</taxon>
        <taxon>Endopterygota</taxon>
        <taxon>Diptera</taxon>
        <taxon>Brachycera</taxon>
        <taxon>Stratiomyomorpha</taxon>
        <taxon>Stratiomyidae</taxon>
        <taxon>Hermetiinae</taxon>
        <taxon>Hermetia</taxon>
    </lineage>
</organism>
<dbReference type="AlphaFoldDB" id="A0A7R8UKM5"/>
<proteinExistence type="predicted"/>
<feature type="compositionally biased region" description="Acidic residues" evidence="1">
    <location>
        <begin position="23"/>
        <end position="40"/>
    </location>
</feature>
<gene>
    <name evidence="2" type="ORF">HERILL_LOCUS5622</name>
</gene>
<feature type="region of interest" description="Disordered" evidence="1">
    <location>
        <begin position="15"/>
        <end position="74"/>
    </location>
</feature>
<evidence type="ECO:0000256" key="1">
    <source>
        <dbReference type="SAM" id="MobiDB-lite"/>
    </source>
</evidence>
<dbReference type="Proteomes" id="UP000594454">
    <property type="component" value="Chromosome 2"/>
</dbReference>